<name>A0A3N0CFZ1_9ACTN</name>
<keyword evidence="1" id="KW-0378">Hydrolase</keyword>
<dbReference type="EMBL" id="RJSE01000007">
    <property type="protein sequence ID" value="RNL62390.1"/>
    <property type="molecule type" value="Genomic_DNA"/>
</dbReference>
<evidence type="ECO:0000313" key="4">
    <source>
        <dbReference type="EMBL" id="RNL62390.1"/>
    </source>
</evidence>
<evidence type="ECO:0000256" key="1">
    <source>
        <dbReference type="ARBA" id="ARBA00022801"/>
    </source>
</evidence>
<feature type="compositionally biased region" description="Acidic residues" evidence="3">
    <location>
        <begin position="25"/>
        <end position="37"/>
    </location>
</feature>
<evidence type="ECO:0000313" key="5">
    <source>
        <dbReference type="Proteomes" id="UP000267128"/>
    </source>
</evidence>
<dbReference type="SUPFAM" id="SSF63817">
    <property type="entry name" value="Sortase"/>
    <property type="match status" value="1"/>
</dbReference>
<feature type="region of interest" description="Disordered" evidence="3">
    <location>
        <begin position="66"/>
        <end position="108"/>
    </location>
</feature>
<gene>
    <name evidence="4" type="ORF">EFK50_11480</name>
</gene>
<dbReference type="InterPro" id="IPR042001">
    <property type="entry name" value="Sortase_F"/>
</dbReference>
<evidence type="ECO:0000256" key="3">
    <source>
        <dbReference type="SAM" id="MobiDB-lite"/>
    </source>
</evidence>
<proteinExistence type="predicted"/>
<dbReference type="InterPro" id="IPR023365">
    <property type="entry name" value="Sortase_dom-sf"/>
</dbReference>
<organism evidence="4 5">
    <name type="scientific">Nocardioides marmoriginsengisoli</name>
    <dbReference type="NCBI Taxonomy" id="661483"/>
    <lineage>
        <taxon>Bacteria</taxon>
        <taxon>Bacillati</taxon>
        <taxon>Actinomycetota</taxon>
        <taxon>Actinomycetes</taxon>
        <taxon>Propionibacteriales</taxon>
        <taxon>Nocardioidaceae</taxon>
        <taxon>Nocardioides</taxon>
    </lineage>
</organism>
<feature type="compositionally biased region" description="Low complexity" evidence="3">
    <location>
        <begin position="38"/>
        <end position="52"/>
    </location>
</feature>
<comment type="caution">
    <text evidence="4">The sequence shown here is derived from an EMBL/GenBank/DDBJ whole genome shotgun (WGS) entry which is preliminary data.</text>
</comment>
<feature type="active site" description="Acyl-thioester intermediate" evidence="2">
    <location>
        <position position="464"/>
    </location>
</feature>
<evidence type="ECO:0000256" key="2">
    <source>
        <dbReference type="PIRSR" id="PIRSR605754-1"/>
    </source>
</evidence>
<keyword evidence="5" id="KW-1185">Reference proteome</keyword>
<reference evidence="4 5" key="1">
    <citation type="submission" date="2018-11" db="EMBL/GenBank/DDBJ databases">
        <authorList>
            <person name="Li F."/>
        </authorList>
    </citation>
    <scope>NUCLEOTIDE SEQUENCE [LARGE SCALE GENOMIC DNA]</scope>
    <source>
        <strain evidence="4 5">Gsoil 097</strain>
    </source>
</reference>
<protein>
    <submittedName>
        <fullName evidence="4">Class F sortase</fullName>
    </submittedName>
</protein>
<dbReference type="OrthoDB" id="525039at2"/>
<dbReference type="AlphaFoldDB" id="A0A3N0CFZ1"/>
<dbReference type="Pfam" id="PF04203">
    <property type="entry name" value="Sortase"/>
    <property type="match status" value="1"/>
</dbReference>
<accession>A0A3N0CFZ1</accession>
<dbReference type="Proteomes" id="UP000267128">
    <property type="component" value="Unassembled WGS sequence"/>
</dbReference>
<feature type="compositionally biased region" description="Low complexity" evidence="3">
    <location>
        <begin position="164"/>
        <end position="175"/>
    </location>
</feature>
<dbReference type="RefSeq" id="WP_123227686.1">
    <property type="nucleotide sequence ID" value="NZ_RJSE01000007.1"/>
</dbReference>
<feature type="region of interest" description="Disordered" evidence="3">
    <location>
        <begin position="153"/>
        <end position="242"/>
    </location>
</feature>
<feature type="region of interest" description="Disordered" evidence="3">
    <location>
        <begin position="1"/>
        <end position="53"/>
    </location>
</feature>
<dbReference type="Gene3D" id="2.40.260.10">
    <property type="entry name" value="Sortase"/>
    <property type="match status" value="1"/>
</dbReference>
<dbReference type="GO" id="GO:0016787">
    <property type="term" value="F:hydrolase activity"/>
    <property type="evidence" value="ECO:0007669"/>
    <property type="project" value="UniProtKB-KW"/>
</dbReference>
<dbReference type="CDD" id="cd05829">
    <property type="entry name" value="Sortase_F"/>
    <property type="match status" value="1"/>
</dbReference>
<dbReference type="InterPro" id="IPR005754">
    <property type="entry name" value="Sortase"/>
</dbReference>
<feature type="active site" description="Proton donor/acceptor" evidence="2">
    <location>
        <position position="398"/>
    </location>
</feature>
<feature type="region of interest" description="Disordered" evidence="3">
    <location>
        <begin position="303"/>
        <end position="331"/>
    </location>
</feature>
<sequence length="502" mass="54506">MEKEPLPLGDWNRPLSALDRVRQEDEPEEPWDWDPESTESAPGAEPAAPGPAVVRSAAAIWAWVPDKPPVAPQEEAAPPAVEPEPTPKRVSKRRAKAAPEQDPALVPETISAWKWEADPAPAPALVAEPAPEPEPKRRWWSKAAPAPEVVLAPAPEVVLEREVAPTAEPEIAPTPRSKRKRKPEPEPAAEPVAEPKRKRKAKAEPAPEPVAEPVAEPKRKRKSKAEPAPEPTPEVVGKRRRGRKNVVVPDWESLEPEPVAEPDAPASRRRRTVKIAAVVFVVGVCATLPWAVPQIPDLFAKAVPEPTSSPHPTDPKIDPPSSPTATVTGNPTLLGTRLKSAGKPLELWVPRLKVRSEVVPISGQSGELLPPDDPQILGWWQEGRYAGAGHGSVVITGHTVNGGGGAFDHLGELVPGDKIRVRTEAGSIRYVVQQSRDVSVDKLARTAEEIFRQSGDGRLVLITCSDFNGEVYLSNSVVYATPVKDEPNKPVESLRDYQEIRQ</sequence>